<dbReference type="EMBL" id="BK014702">
    <property type="protein sequence ID" value="DAD68454.1"/>
    <property type="molecule type" value="Genomic_DNA"/>
</dbReference>
<evidence type="ECO:0000313" key="2">
    <source>
        <dbReference type="EMBL" id="DAD68454.1"/>
    </source>
</evidence>
<evidence type="ECO:0000256" key="1">
    <source>
        <dbReference type="SAM" id="MobiDB-lite"/>
    </source>
</evidence>
<sequence>MKKKTKRCEICSSKLDKQGNCPWSGCPASPKYQTEENESKQEEKQKDKK</sequence>
<feature type="compositionally biased region" description="Basic and acidic residues" evidence="1">
    <location>
        <begin position="33"/>
        <end position="49"/>
    </location>
</feature>
<protein>
    <submittedName>
        <fullName evidence="2">Ariadne-1 protein-like protein</fullName>
    </submittedName>
</protein>
<proteinExistence type="predicted"/>
<organism evidence="2">
    <name type="scientific">Myoviridae sp. ctJHU2</name>
    <dbReference type="NCBI Taxonomy" id="2823540"/>
    <lineage>
        <taxon>Viruses</taxon>
        <taxon>Duplodnaviria</taxon>
        <taxon>Heunggongvirae</taxon>
        <taxon>Uroviricota</taxon>
        <taxon>Caudoviricetes</taxon>
    </lineage>
</organism>
<reference evidence="2" key="1">
    <citation type="journal article" date="2021" name="Proc. Natl. Acad. Sci. U.S.A.">
        <title>A Catalog of Tens of Thousands of Viruses from Human Metagenomes Reveals Hidden Associations with Chronic Diseases.</title>
        <authorList>
            <person name="Tisza M.J."/>
            <person name="Buck C.B."/>
        </authorList>
    </citation>
    <scope>NUCLEOTIDE SEQUENCE</scope>
    <source>
        <strain evidence="2">CtJHU2</strain>
    </source>
</reference>
<name>A0A8S5LET3_9CAUD</name>
<feature type="region of interest" description="Disordered" evidence="1">
    <location>
        <begin position="28"/>
        <end position="49"/>
    </location>
</feature>
<accession>A0A8S5LET3</accession>